<keyword evidence="2" id="KW-1185">Reference proteome</keyword>
<protein>
    <submittedName>
        <fullName evidence="1">Tfp pilus assembly protein PilX</fullName>
    </submittedName>
</protein>
<dbReference type="AlphaFoldDB" id="A0A1H9FR86"/>
<sequence>MMINRAQRGWVLLSSLIVLALLSLISFFALRHLTLNLRAGAAYSAQLAAFEASEAGRSQLHELLRAHLATRGWPQRFGGGIEDAAFAGVSPALTLSAGTQRLWYAGNSETAGSFAPLSLDVDARYAQDESSATLAVYRLRAIGLPGGNAAFAQGYEGAGASLAAGGGALIFYLHSEGRAQKQSASVITGAIYRQVLEP</sequence>
<organism evidence="1 2">
    <name type="scientific">Solimonas aquatica</name>
    <dbReference type="NCBI Taxonomy" id="489703"/>
    <lineage>
        <taxon>Bacteria</taxon>
        <taxon>Pseudomonadati</taxon>
        <taxon>Pseudomonadota</taxon>
        <taxon>Gammaproteobacteria</taxon>
        <taxon>Nevskiales</taxon>
        <taxon>Nevskiaceae</taxon>
        <taxon>Solimonas</taxon>
    </lineage>
</organism>
<evidence type="ECO:0000313" key="1">
    <source>
        <dbReference type="EMBL" id="SEQ40451.1"/>
    </source>
</evidence>
<proteinExistence type="predicted"/>
<gene>
    <name evidence="1" type="ORF">SAMN04488038_10671</name>
</gene>
<dbReference type="OrthoDB" id="5952995at2"/>
<dbReference type="Proteomes" id="UP000199233">
    <property type="component" value="Unassembled WGS sequence"/>
</dbReference>
<reference evidence="1 2" key="1">
    <citation type="submission" date="2016-10" db="EMBL/GenBank/DDBJ databases">
        <authorList>
            <person name="de Groot N.N."/>
        </authorList>
    </citation>
    <scope>NUCLEOTIDE SEQUENCE [LARGE SCALE GENOMIC DNA]</scope>
    <source>
        <strain evidence="1 2">DSM 25927</strain>
    </source>
</reference>
<dbReference type="STRING" id="489703.SAMN04488038_10671"/>
<dbReference type="RefSeq" id="WP_093284765.1">
    <property type="nucleotide sequence ID" value="NZ_FOFS01000006.1"/>
</dbReference>
<name>A0A1H9FR86_9GAMM</name>
<accession>A0A1H9FR86</accession>
<evidence type="ECO:0000313" key="2">
    <source>
        <dbReference type="Proteomes" id="UP000199233"/>
    </source>
</evidence>
<dbReference type="EMBL" id="FOFS01000006">
    <property type="protein sequence ID" value="SEQ40451.1"/>
    <property type="molecule type" value="Genomic_DNA"/>
</dbReference>